<comment type="similarity">
    <text evidence="1">Belongs to the LysR transcriptional regulatory family.</text>
</comment>
<dbReference type="PRINTS" id="PR00039">
    <property type="entry name" value="HTHLYSR"/>
</dbReference>
<comment type="caution">
    <text evidence="6">The sequence shown here is derived from an EMBL/GenBank/DDBJ whole genome shotgun (WGS) entry which is preliminary data.</text>
</comment>
<protein>
    <submittedName>
        <fullName evidence="6">LysR family transcriptional regulator</fullName>
    </submittedName>
</protein>
<dbReference type="Pfam" id="PF03466">
    <property type="entry name" value="LysR_substrate"/>
    <property type="match status" value="1"/>
</dbReference>
<keyword evidence="3" id="KW-0238">DNA-binding</keyword>
<dbReference type="Gene3D" id="1.10.10.10">
    <property type="entry name" value="Winged helix-like DNA-binding domain superfamily/Winged helix DNA-binding domain"/>
    <property type="match status" value="1"/>
</dbReference>
<evidence type="ECO:0000256" key="1">
    <source>
        <dbReference type="ARBA" id="ARBA00009437"/>
    </source>
</evidence>
<keyword evidence="7" id="KW-1185">Reference proteome</keyword>
<dbReference type="EMBL" id="VTTN01000001">
    <property type="protein sequence ID" value="KAA0597775.1"/>
    <property type="molecule type" value="Genomic_DNA"/>
</dbReference>
<dbReference type="GO" id="GO:0000976">
    <property type="term" value="F:transcription cis-regulatory region binding"/>
    <property type="evidence" value="ECO:0007669"/>
    <property type="project" value="TreeGrafter"/>
</dbReference>
<dbReference type="InterPro" id="IPR036388">
    <property type="entry name" value="WH-like_DNA-bd_sf"/>
</dbReference>
<evidence type="ECO:0000256" key="4">
    <source>
        <dbReference type="ARBA" id="ARBA00023163"/>
    </source>
</evidence>
<dbReference type="InterPro" id="IPR005119">
    <property type="entry name" value="LysR_subst-bd"/>
</dbReference>
<feature type="domain" description="HTH lysR-type" evidence="5">
    <location>
        <begin position="1"/>
        <end position="58"/>
    </location>
</feature>
<dbReference type="InterPro" id="IPR036390">
    <property type="entry name" value="WH_DNA-bd_sf"/>
</dbReference>
<dbReference type="GO" id="GO:0003700">
    <property type="term" value="F:DNA-binding transcription factor activity"/>
    <property type="evidence" value="ECO:0007669"/>
    <property type="project" value="InterPro"/>
</dbReference>
<dbReference type="PANTHER" id="PTHR30126:SF39">
    <property type="entry name" value="HTH-TYPE TRANSCRIPTIONAL REGULATOR CYSL"/>
    <property type="match status" value="1"/>
</dbReference>
<name>A0A5A9GVS5_AZOLI</name>
<evidence type="ECO:0000313" key="6">
    <source>
        <dbReference type="EMBL" id="KAA0597775.1"/>
    </source>
</evidence>
<dbReference type="RefSeq" id="WP_149229398.1">
    <property type="nucleotide sequence ID" value="NZ_JALJXJ010000003.1"/>
</dbReference>
<evidence type="ECO:0000259" key="5">
    <source>
        <dbReference type="PROSITE" id="PS50931"/>
    </source>
</evidence>
<dbReference type="OrthoDB" id="8479357at2"/>
<keyword evidence="4" id="KW-0804">Transcription</keyword>
<dbReference type="SUPFAM" id="SSF53850">
    <property type="entry name" value="Periplasmic binding protein-like II"/>
    <property type="match status" value="1"/>
</dbReference>
<dbReference type="PANTHER" id="PTHR30126">
    <property type="entry name" value="HTH-TYPE TRANSCRIPTIONAL REGULATOR"/>
    <property type="match status" value="1"/>
</dbReference>
<dbReference type="PROSITE" id="PS50931">
    <property type="entry name" value="HTH_LYSR"/>
    <property type="match status" value="1"/>
</dbReference>
<gene>
    <name evidence="6" type="ORF">FZ942_01390</name>
</gene>
<keyword evidence="2" id="KW-0805">Transcription regulation</keyword>
<evidence type="ECO:0000256" key="3">
    <source>
        <dbReference type="ARBA" id="ARBA00023125"/>
    </source>
</evidence>
<dbReference type="Proteomes" id="UP000324927">
    <property type="component" value="Unassembled WGS sequence"/>
</dbReference>
<dbReference type="SUPFAM" id="SSF46785">
    <property type="entry name" value="Winged helix' DNA-binding domain"/>
    <property type="match status" value="1"/>
</dbReference>
<evidence type="ECO:0000313" key="7">
    <source>
        <dbReference type="Proteomes" id="UP000324927"/>
    </source>
</evidence>
<dbReference type="AlphaFoldDB" id="A0A5A9GVS5"/>
<dbReference type="CDD" id="cd05466">
    <property type="entry name" value="PBP2_LTTR_substrate"/>
    <property type="match status" value="1"/>
</dbReference>
<dbReference type="InterPro" id="IPR000847">
    <property type="entry name" value="LysR_HTH_N"/>
</dbReference>
<dbReference type="Gene3D" id="3.40.190.10">
    <property type="entry name" value="Periplasmic binding protein-like II"/>
    <property type="match status" value="2"/>
</dbReference>
<reference evidence="6 7" key="1">
    <citation type="submission" date="2019-08" db="EMBL/GenBank/DDBJ databases">
        <authorList>
            <person name="Grouzdev D."/>
            <person name="Tikhonova E."/>
            <person name="Kravchenko I."/>
        </authorList>
    </citation>
    <scope>NUCLEOTIDE SEQUENCE [LARGE SCALE GENOMIC DNA]</scope>
    <source>
        <strain evidence="6 7">59b</strain>
    </source>
</reference>
<sequence length="311" mass="33405">MNTHDLDAFIAVVETGSIVAASVRLNLTQPGVTRRVQNLEDALGVPLLDRTAKPLRPTVAGREAYEQGRRVLGALADLAASVAPVGTEMTGEFRVGVMAHLSEAALSAPLDALREAYPRLMLRVGTGWSPQLVEQLQRNALDAAAVCLPEGTTPPAGLAADDLGPQPVLIVAAPWLEVPSPARLNDLAQYPWVMNESGCGFRRVIRRSFEAERLPFTVAIEANNSDLRLSLVARGLGVGIVAPGALVRSRWRDEVKIIDTVDFRPQVRAWMLYRAPAGRLAQPIALFRDALRDTLAEGPTASVKPAEAAHA</sequence>
<organism evidence="6 7">
    <name type="scientific">Azospirillum lipoferum</name>
    <dbReference type="NCBI Taxonomy" id="193"/>
    <lineage>
        <taxon>Bacteria</taxon>
        <taxon>Pseudomonadati</taxon>
        <taxon>Pseudomonadota</taxon>
        <taxon>Alphaproteobacteria</taxon>
        <taxon>Rhodospirillales</taxon>
        <taxon>Azospirillaceae</taxon>
        <taxon>Azospirillum</taxon>
    </lineage>
</organism>
<accession>A0A5A9GVS5</accession>
<dbReference type="FunFam" id="1.10.10.10:FF:000001">
    <property type="entry name" value="LysR family transcriptional regulator"/>
    <property type="match status" value="1"/>
</dbReference>
<proteinExistence type="inferred from homology"/>
<evidence type="ECO:0000256" key="2">
    <source>
        <dbReference type="ARBA" id="ARBA00023015"/>
    </source>
</evidence>
<dbReference type="Pfam" id="PF00126">
    <property type="entry name" value="HTH_1"/>
    <property type="match status" value="1"/>
</dbReference>